<dbReference type="HAMAP" id="MF_01020">
    <property type="entry name" value="HisE"/>
    <property type="match status" value="1"/>
</dbReference>
<evidence type="ECO:0000256" key="9">
    <source>
        <dbReference type="ARBA" id="ARBA00022490"/>
    </source>
</evidence>
<dbReference type="Pfam" id="PF01503">
    <property type="entry name" value="PRA-PH"/>
    <property type="match status" value="1"/>
</dbReference>
<dbReference type="InterPro" id="IPR038019">
    <property type="entry name" value="PRib_AMP_CycHydrolase_sf"/>
</dbReference>
<dbReference type="PANTHER" id="PTHR42945">
    <property type="entry name" value="HISTIDINE BIOSYNTHESIS BIFUNCTIONAL PROTEIN"/>
    <property type="match status" value="1"/>
</dbReference>
<keyword evidence="13 16" id="KW-0067">ATP-binding</keyword>
<evidence type="ECO:0000256" key="6">
    <source>
        <dbReference type="ARBA" id="ARBA00007731"/>
    </source>
</evidence>
<dbReference type="PANTHER" id="PTHR42945:SF9">
    <property type="entry name" value="HISTIDINE BIOSYNTHESIS BIFUNCTIONAL PROTEIN HISIE"/>
    <property type="match status" value="1"/>
</dbReference>
<dbReference type="FunFam" id="3.10.20.810:FF:000001">
    <property type="entry name" value="Histidine biosynthesis bifunctional protein HisIE"/>
    <property type="match status" value="1"/>
</dbReference>
<keyword evidence="12 16" id="KW-0378">Hydrolase</keyword>
<comment type="pathway">
    <text evidence="5 16">Amino-acid biosynthesis; L-histidine biosynthesis; L-histidine from 5-phospho-alpha-D-ribose 1-diphosphate: step 2/9.</text>
</comment>
<keyword evidence="10 16" id="KW-0028">Amino-acid biosynthesis</keyword>
<organism evidence="18 19">
    <name type="scientific">Alkalicaulis satelles</name>
    <dbReference type="NCBI Taxonomy" id="2609175"/>
    <lineage>
        <taxon>Bacteria</taxon>
        <taxon>Pseudomonadati</taxon>
        <taxon>Pseudomonadota</taxon>
        <taxon>Alphaproteobacteria</taxon>
        <taxon>Maricaulales</taxon>
        <taxon>Maricaulaceae</taxon>
        <taxon>Alkalicaulis</taxon>
    </lineage>
</organism>
<evidence type="ECO:0000313" key="19">
    <source>
        <dbReference type="Proteomes" id="UP000325122"/>
    </source>
</evidence>
<feature type="region of interest" description="Phosphoribosyl-ATP pyrophosphohydrolase" evidence="16">
    <location>
        <begin position="117"/>
        <end position="206"/>
    </location>
</feature>
<protein>
    <recommendedName>
        <fullName evidence="16">Histidine biosynthesis bifunctional protein HisIE</fullName>
    </recommendedName>
    <domain>
        <recommendedName>
            <fullName evidence="16">Phosphoribosyl-AMP cyclohydrolase</fullName>
            <shortName evidence="16">PRA-CH</shortName>
            <ecNumber evidence="16">3.5.4.19</ecNumber>
        </recommendedName>
    </domain>
    <domain>
        <recommendedName>
            <fullName evidence="16">Phosphoribosyl-ATP pyrophosphatase</fullName>
            <shortName evidence="16">PRA-PH</shortName>
            <ecNumber evidence="16">3.6.1.31</ecNumber>
        </recommendedName>
    </domain>
</protein>
<evidence type="ECO:0000256" key="13">
    <source>
        <dbReference type="ARBA" id="ARBA00022840"/>
    </source>
</evidence>
<evidence type="ECO:0000256" key="5">
    <source>
        <dbReference type="ARBA" id="ARBA00005204"/>
    </source>
</evidence>
<keyword evidence="9 16" id="KW-0963">Cytoplasm</keyword>
<gene>
    <name evidence="16" type="primary">hisI</name>
    <name evidence="16" type="synonym">hisIE</name>
    <name evidence="18" type="ORF">F1654_01825</name>
</gene>
<dbReference type="Proteomes" id="UP000325122">
    <property type="component" value="Unassembled WGS sequence"/>
</dbReference>
<dbReference type="HAMAP" id="MF_01019">
    <property type="entry name" value="HisIE"/>
    <property type="match status" value="1"/>
</dbReference>
<dbReference type="GO" id="GO:0000105">
    <property type="term" value="P:L-histidine biosynthetic process"/>
    <property type="evidence" value="ECO:0007669"/>
    <property type="project" value="UniProtKB-UniRule"/>
</dbReference>
<comment type="catalytic activity">
    <reaction evidence="1 16">
        <text>1-(5-phospho-beta-D-ribosyl)-5'-AMP + H2O = 1-(5-phospho-beta-D-ribosyl)-5-[(5-phospho-beta-D-ribosylamino)methylideneamino]imidazole-4-carboxamide</text>
        <dbReference type="Rhea" id="RHEA:20049"/>
        <dbReference type="ChEBI" id="CHEBI:15377"/>
        <dbReference type="ChEBI" id="CHEBI:58435"/>
        <dbReference type="ChEBI" id="CHEBI:59457"/>
        <dbReference type="EC" id="3.5.4.19"/>
    </reaction>
</comment>
<comment type="similarity">
    <text evidence="8">Belongs to the PRA-PH family.</text>
</comment>
<dbReference type="Pfam" id="PF01502">
    <property type="entry name" value="PRA-CH"/>
    <property type="match status" value="1"/>
</dbReference>
<evidence type="ECO:0000256" key="4">
    <source>
        <dbReference type="ARBA" id="ARBA00005169"/>
    </source>
</evidence>
<dbReference type="SUPFAM" id="SSF101386">
    <property type="entry name" value="all-alpha NTP pyrophosphatases"/>
    <property type="match status" value="1"/>
</dbReference>
<dbReference type="EC" id="3.5.4.19" evidence="16"/>
<dbReference type="SUPFAM" id="SSF141734">
    <property type="entry name" value="HisI-like"/>
    <property type="match status" value="1"/>
</dbReference>
<evidence type="ECO:0000256" key="12">
    <source>
        <dbReference type="ARBA" id="ARBA00022801"/>
    </source>
</evidence>
<evidence type="ECO:0000256" key="15">
    <source>
        <dbReference type="ARBA" id="ARBA00023268"/>
    </source>
</evidence>
<dbReference type="AlphaFoldDB" id="A0A5M6ZM52"/>
<evidence type="ECO:0000256" key="14">
    <source>
        <dbReference type="ARBA" id="ARBA00023102"/>
    </source>
</evidence>
<evidence type="ECO:0000259" key="17">
    <source>
        <dbReference type="Pfam" id="PF01502"/>
    </source>
</evidence>
<comment type="similarity">
    <text evidence="6 16">In the C-terminal section; belongs to the PRA-PH family.</text>
</comment>
<keyword evidence="19" id="KW-1185">Reference proteome</keyword>
<dbReference type="InterPro" id="IPR023019">
    <property type="entry name" value="His_synth_HisIE"/>
</dbReference>
<evidence type="ECO:0000256" key="11">
    <source>
        <dbReference type="ARBA" id="ARBA00022741"/>
    </source>
</evidence>
<dbReference type="InterPro" id="IPR002496">
    <property type="entry name" value="PRib_AMP_CycHydrolase_dom"/>
</dbReference>
<dbReference type="RefSeq" id="WP_150021798.1">
    <property type="nucleotide sequence ID" value="NZ_VWOJ01000001.1"/>
</dbReference>
<evidence type="ECO:0000256" key="3">
    <source>
        <dbReference type="ARBA" id="ARBA00004496"/>
    </source>
</evidence>
<dbReference type="EMBL" id="VWOJ01000001">
    <property type="protein sequence ID" value="KAA5804767.1"/>
    <property type="molecule type" value="Genomic_DNA"/>
</dbReference>
<dbReference type="GO" id="GO:0005524">
    <property type="term" value="F:ATP binding"/>
    <property type="evidence" value="ECO:0007669"/>
    <property type="project" value="UniProtKB-KW"/>
</dbReference>
<evidence type="ECO:0000256" key="2">
    <source>
        <dbReference type="ARBA" id="ARBA00001460"/>
    </source>
</evidence>
<comment type="catalytic activity">
    <reaction evidence="2 16">
        <text>1-(5-phospho-beta-D-ribosyl)-ATP + H2O = 1-(5-phospho-beta-D-ribosyl)-5'-AMP + diphosphate + H(+)</text>
        <dbReference type="Rhea" id="RHEA:22828"/>
        <dbReference type="ChEBI" id="CHEBI:15377"/>
        <dbReference type="ChEBI" id="CHEBI:15378"/>
        <dbReference type="ChEBI" id="CHEBI:33019"/>
        <dbReference type="ChEBI" id="CHEBI:59457"/>
        <dbReference type="ChEBI" id="CHEBI:73183"/>
        <dbReference type="EC" id="3.6.1.31"/>
    </reaction>
</comment>
<keyword evidence="14 16" id="KW-0368">Histidine biosynthesis</keyword>
<keyword evidence="11 16" id="KW-0547">Nucleotide-binding</keyword>
<dbReference type="Gene3D" id="3.10.20.810">
    <property type="entry name" value="Phosphoribosyl-AMP cyclohydrolase"/>
    <property type="match status" value="1"/>
</dbReference>
<accession>A0A5M6ZM52</accession>
<dbReference type="Gene3D" id="1.10.287.1080">
    <property type="entry name" value="MazG-like"/>
    <property type="match status" value="1"/>
</dbReference>
<dbReference type="InterPro" id="IPR021130">
    <property type="entry name" value="PRib-ATP_PPHydrolase-like"/>
</dbReference>
<comment type="caution">
    <text evidence="18">The sequence shown here is derived from an EMBL/GenBank/DDBJ whole genome shotgun (WGS) entry which is preliminary data.</text>
</comment>
<dbReference type="GO" id="GO:0004635">
    <property type="term" value="F:phosphoribosyl-AMP cyclohydrolase activity"/>
    <property type="evidence" value="ECO:0007669"/>
    <property type="project" value="UniProtKB-UniRule"/>
</dbReference>
<dbReference type="NCBIfam" id="TIGR03188">
    <property type="entry name" value="histidine_hisI"/>
    <property type="match status" value="1"/>
</dbReference>
<proteinExistence type="inferred from homology"/>
<feature type="domain" description="Phosphoribosyl-AMP cyclohydrolase" evidence="17">
    <location>
        <begin position="34"/>
        <end position="106"/>
    </location>
</feature>
<dbReference type="GO" id="GO:0005737">
    <property type="term" value="C:cytoplasm"/>
    <property type="evidence" value="ECO:0007669"/>
    <property type="project" value="UniProtKB-SubCell"/>
</dbReference>
<dbReference type="NCBIfam" id="NF002747">
    <property type="entry name" value="PRK02759.1"/>
    <property type="match status" value="1"/>
</dbReference>
<dbReference type="FunFam" id="1.10.287.1080:FF:000002">
    <property type="entry name" value="Histidine biosynthesis bifunctional protein HisIE"/>
    <property type="match status" value="1"/>
</dbReference>
<evidence type="ECO:0000256" key="8">
    <source>
        <dbReference type="ARBA" id="ARBA00009392"/>
    </source>
</evidence>
<evidence type="ECO:0000256" key="10">
    <source>
        <dbReference type="ARBA" id="ARBA00022605"/>
    </source>
</evidence>
<evidence type="ECO:0000256" key="1">
    <source>
        <dbReference type="ARBA" id="ARBA00000024"/>
    </source>
</evidence>
<evidence type="ECO:0000313" key="18">
    <source>
        <dbReference type="EMBL" id="KAA5804767.1"/>
    </source>
</evidence>
<comment type="similarity">
    <text evidence="7 16">In the N-terminal section; belongs to the PRA-CH family.</text>
</comment>
<comment type="pathway">
    <text evidence="4 16">Amino-acid biosynthesis; L-histidine biosynthesis; L-histidine from 5-phospho-alpha-D-ribose 1-diphosphate: step 3/9.</text>
</comment>
<dbReference type="CDD" id="cd11534">
    <property type="entry name" value="NTP-PPase_HisIE_like"/>
    <property type="match status" value="1"/>
</dbReference>
<dbReference type="NCBIfam" id="NF000768">
    <property type="entry name" value="PRK00051.1"/>
    <property type="match status" value="1"/>
</dbReference>
<dbReference type="GO" id="GO:0004636">
    <property type="term" value="F:phosphoribosyl-ATP diphosphatase activity"/>
    <property type="evidence" value="ECO:0007669"/>
    <property type="project" value="UniProtKB-UniRule"/>
</dbReference>
<keyword evidence="15 16" id="KW-0511">Multifunctional enzyme</keyword>
<reference evidence="18 19" key="1">
    <citation type="submission" date="2019-09" db="EMBL/GenBank/DDBJ databases">
        <authorList>
            <person name="Kevbrin V."/>
            <person name="Grouzdev D.S."/>
        </authorList>
    </citation>
    <scope>NUCLEOTIDE SEQUENCE [LARGE SCALE GENOMIC DNA]</scope>
    <source>
        <strain evidence="18 19">G-192</strain>
    </source>
</reference>
<comment type="subcellular location">
    <subcellularLocation>
        <location evidence="3 16">Cytoplasm</location>
    </subcellularLocation>
</comment>
<dbReference type="InterPro" id="IPR008179">
    <property type="entry name" value="HisE"/>
</dbReference>
<feature type="region of interest" description="Phosphoribosyl-AMP cyclohydrolase" evidence="16">
    <location>
        <begin position="1"/>
        <end position="116"/>
    </location>
</feature>
<evidence type="ECO:0000256" key="16">
    <source>
        <dbReference type="HAMAP-Rule" id="MF_01019"/>
    </source>
</evidence>
<dbReference type="EC" id="3.6.1.31" evidence="16"/>
<name>A0A5M6ZM52_9PROT</name>
<dbReference type="UniPathway" id="UPA00031">
    <property type="reaction ID" value="UER00007"/>
</dbReference>
<sequence>MSDALDNALDVDWEKGAGLVPAVIQDADTGAVLMLGYMNAAALDQTRESGLVTFWSRSKNRLWTKGETSGNVLRLVSVSLDCDRDTLLIQARPEGPVCHLGTPTCWGEETQGALGFLARLERIIADRQGADPETSYTARLFSQGVAKIAQKVGEEGVETALAAVGEGDDALTGEAADLIFHLMVLLRARGLGLGDVAKVLAQRHGG</sequence>
<evidence type="ECO:0000256" key="7">
    <source>
        <dbReference type="ARBA" id="ARBA00008299"/>
    </source>
</evidence>